<dbReference type="RefSeq" id="WP_097166146.1">
    <property type="nucleotide sequence ID" value="NZ_CP028129.1"/>
</dbReference>
<comment type="caution">
    <text evidence="1">The sequence shown here is derived from an EMBL/GenBank/DDBJ whole genome shotgun (WGS) entry which is preliminary data.</text>
</comment>
<dbReference type="Proteomes" id="UP000239698">
    <property type="component" value="Unassembled WGS sequence"/>
</dbReference>
<dbReference type="GeneID" id="49818859"/>
<protein>
    <submittedName>
        <fullName evidence="1">Uncharacterized protein</fullName>
    </submittedName>
</protein>
<evidence type="ECO:0000313" key="3">
    <source>
        <dbReference type="Proteomes" id="UP000237881"/>
    </source>
</evidence>
<dbReference type="AlphaFoldDB" id="A0ABD6W6T9"/>
<reference evidence="3 4" key="1">
    <citation type="submission" date="2018-02" db="EMBL/GenBank/DDBJ databases">
        <title>Bacteriophage NCPPB3778 and a type I-E CRISPR drive the evolution of the US Biological Select Agent, Rathayibacter toxicus.</title>
        <authorList>
            <person name="Davis E.W.II."/>
            <person name="Tabima J.F."/>
            <person name="Weisberg A.J."/>
            <person name="Lopes L.D."/>
            <person name="Wiseman M.S."/>
            <person name="Wiseman M.S."/>
            <person name="Pupko T."/>
            <person name="Belcher M.S."/>
            <person name="Sechler A.J."/>
            <person name="Tancos M.A."/>
            <person name="Schroeder B.K."/>
            <person name="Murray T.D."/>
            <person name="Luster D.G."/>
            <person name="Schneider W.L."/>
            <person name="Rogers E."/>
            <person name="Andreote F.D."/>
            <person name="Grunwald N.J."/>
            <person name="Putnam M.L."/>
            <person name="Chang J.H."/>
        </authorList>
    </citation>
    <scope>NUCLEOTIDE SEQUENCE [LARGE SCALE GENOMIC DNA]</scope>
    <source>
        <strain evidence="2 4">AY1D6</strain>
        <strain evidence="1 3">AY1I9</strain>
    </source>
</reference>
<organism evidence="1 3">
    <name type="scientific">Rathayibacter rathayi</name>
    <name type="common">Corynebacterium rathayi</name>
    <dbReference type="NCBI Taxonomy" id="33887"/>
    <lineage>
        <taxon>Bacteria</taxon>
        <taxon>Bacillati</taxon>
        <taxon>Actinomycetota</taxon>
        <taxon>Actinomycetes</taxon>
        <taxon>Micrococcales</taxon>
        <taxon>Microbacteriaceae</taxon>
        <taxon>Rathayibacter</taxon>
    </lineage>
</organism>
<proteinExistence type="predicted"/>
<gene>
    <name evidence="1" type="ORF">C5C04_11170</name>
    <name evidence="2" type="ORF">C5C40_13135</name>
</gene>
<dbReference type="Proteomes" id="UP000237881">
    <property type="component" value="Unassembled WGS sequence"/>
</dbReference>
<evidence type="ECO:0000313" key="2">
    <source>
        <dbReference type="EMBL" id="PPH74506.1"/>
    </source>
</evidence>
<accession>A0ABD6W6T9</accession>
<keyword evidence="4" id="KW-1185">Reference proteome</keyword>
<dbReference type="EMBL" id="PSVT01000036">
    <property type="protein sequence ID" value="PPH74506.1"/>
    <property type="molecule type" value="Genomic_DNA"/>
</dbReference>
<dbReference type="KEGG" id="rry:C1O28_00210"/>
<name>A0ABD6W6T9_RATRA</name>
<evidence type="ECO:0000313" key="4">
    <source>
        <dbReference type="Proteomes" id="UP000239698"/>
    </source>
</evidence>
<sequence>MTKNRFEKYRNVDTSLSDWAIPAPDGVHRRTLVQGAAWTIPVVGVSVATPAAAASNSPTLKFTKASYTGVGCKFIKGAQVKRTTDGSTADAGKRVTVTLRDGYTFKDGTTTSSATTDSSGLITLPDIKVPRDGGKSTFGAISDDLSTSAPVTGAKSEGALSVRHDQNPVEYADVPNGSTPVGGSTYITSDGDLYIEGVKKASNVKSAVGAYNRWTKGRDYFATYVTKDGVAHSVRHDQDPVNYTSVPKNATPLGGASFLTSDGKLYIENVLKASDVTSAVGEYNRWNEGRDFFASYVTKDGVAHSVRHDQDPVDYKDVPKNSTPVGGSTFLTDGGDLYIESVKKASKVKSAVGQYNRWTEGRDYFATYVDTDGVAHSVRHDTKPETYSSVPSGAKPVGGSSFLTSGGDLYIENTRKASNVKTAVGSYNRWSEGARDFYAAYTGATC</sequence>
<evidence type="ECO:0000313" key="1">
    <source>
        <dbReference type="EMBL" id="PPF11971.1"/>
    </source>
</evidence>
<dbReference type="EMBL" id="PSUL01000028">
    <property type="protein sequence ID" value="PPF11971.1"/>
    <property type="molecule type" value="Genomic_DNA"/>
</dbReference>